<protein>
    <submittedName>
        <fullName evidence="1">Uncharacterized protein</fullName>
    </submittedName>
</protein>
<evidence type="ECO:0000313" key="2">
    <source>
        <dbReference type="Proteomes" id="UP001487740"/>
    </source>
</evidence>
<dbReference type="Proteomes" id="UP001487740">
    <property type="component" value="Unassembled WGS sequence"/>
</dbReference>
<reference evidence="1 2" key="1">
    <citation type="submission" date="2023-03" db="EMBL/GenBank/DDBJ databases">
        <title>High-quality genome of Scylla paramamosain provides insights in environmental adaptation.</title>
        <authorList>
            <person name="Zhang L."/>
        </authorList>
    </citation>
    <scope>NUCLEOTIDE SEQUENCE [LARGE SCALE GENOMIC DNA]</scope>
    <source>
        <strain evidence="1">LZ_2023a</strain>
        <tissue evidence="1">Muscle</tissue>
    </source>
</reference>
<organism evidence="1 2">
    <name type="scientific">Scylla paramamosain</name>
    <name type="common">Mud crab</name>
    <dbReference type="NCBI Taxonomy" id="85552"/>
    <lineage>
        <taxon>Eukaryota</taxon>
        <taxon>Metazoa</taxon>
        <taxon>Ecdysozoa</taxon>
        <taxon>Arthropoda</taxon>
        <taxon>Crustacea</taxon>
        <taxon>Multicrustacea</taxon>
        <taxon>Malacostraca</taxon>
        <taxon>Eumalacostraca</taxon>
        <taxon>Eucarida</taxon>
        <taxon>Decapoda</taxon>
        <taxon>Pleocyemata</taxon>
        <taxon>Brachyura</taxon>
        <taxon>Eubrachyura</taxon>
        <taxon>Portunoidea</taxon>
        <taxon>Portunidae</taxon>
        <taxon>Portuninae</taxon>
        <taxon>Scylla</taxon>
    </lineage>
</organism>
<comment type="caution">
    <text evidence="1">The sequence shown here is derived from an EMBL/GenBank/DDBJ whole genome shotgun (WGS) entry which is preliminary data.</text>
</comment>
<proteinExistence type="predicted"/>
<dbReference type="EMBL" id="JARAKH010000023">
    <property type="protein sequence ID" value="KAK8391770.1"/>
    <property type="molecule type" value="Genomic_DNA"/>
</dbReference>
<sequence>MISTGASGKKGKRGARVRDPRLPHHLNESLLEGCKIQYCVSPSLQTPWTACDGALEVLAAAHRVTRHRSTGDGAAVVNGQVISWSCFHLPAIYLCLPVLATWPCLHLPTLYLLVSTCPLYLCDARPISRRVYILLHRPTEGNGVEKPDCLMEVGGCCV</sequence>
<accession>A0AAW0TYQ6</accession>
<keyword evidence="2" id="KW-1185">Reference proteome</keyword>
<gene>
    <name evidence="1" type="ORF">O3P69_017418</name>
</gene>
<evidence type="ECO:0000313" key="1">
    <source>
        <dbReference type="EMBL" id="KAK8391770.1"/>
    </source>
</evidence>
<dbReference type="AlphaFoldDB" id="A0AAW0TYQ6"/>
<name>A0AAW0TYQ6_SCYPA</name>